<name>A0ABT5HH79_9CAUL</name>
<dbReference type="PANTHER" id="PTHR34980:SF1">
    <property type="entry name" value="INNER MEMBRANE PROTEIN"/>
    <property type="match status" value="1"/>
</dbReference>
<keyword evidence="1" id="KW-0472">Membrane</keyword>
<reference evidence="2 3" key="1">
    <citation type="submission" date="2023-01" db="EMBL/GenBank/DDBJ databases">
        <title>Novel species of the genus Asticcacaulis isolated from rivers.</title>
        <authorList>
            <person name="Lu H."/>
        </authorList>
    </citation>
    <scope>NUCLEOTIDE SEQUENCE [LARGE SCALE GENOMIC DNA]</scope>
    <source>
        <strain evidence="2 3">LKC15W</strain>
    </source>
</reference>
<dbReference type="InterPro" id="IPR008523">
    <property type="entry name" value="DUF805"/>
</dbReference>
<feature type="transmembrane region" description="Helical" evidence="1">
    <location>
        <begin position="122"/>
        <end position="141"/>
    </location>
</feature>
<evidence type="ECO:0000313" key="3">
    <source>
        <dbReference type="Proteomes" id="UP001218579"/>
    </source>
</evidence>
<gene>
    <name evidence="2" type="ORF">PQU98_05680</name>
</gene>
<dbReference type="EMBL" id="JAQQKV010000001">
    <property type="protein sequence ID" value="MDC7675607.1"/>
    <property type="molecule type" value="Genomic_DNA"/>
</dbReference>
<keyword evidence="1" id="KW-1133">Transmembrane helix</keyword>
<feature type="transmembrane region" description="Helical" evidence="1">
    <location>
        <begin position="20"/>
        <end position="37"/>
    </location>
</feature>
<proteinExistence type="predicted"/>
<accession>A0ABT5HH79</accession>
<keyword evidence="3" id="KW-1185">Reference proteome</keyword>
<feature type="transmembrane region" description="Helical" evidence="1">
    <location>
        <begin position="82"/>
        <end position="102"/>
    </location>
</feature>
<sequence>MSALKFLFSTQGRVTRLPFILFVVGLRVITEGLAFLIRNYYPMDDIGRYGLMLTIPGLIGMITLWPVFAVTVKRLHDINWSFAPAIGHLLVPIIGFTATFLVASLNEPGTEPFYKAQQVVDWIMMAFTYYLYALLLILSIVKGTRGPNRYGPAPKGKDDTAEAVF</sequence>
<dbReference type="Proteomes" id="UP001218579">
    <property type="component" value="Unassembled WGS sequence"/>
</dbReference>
<feature type="transmembrane region" description="Helical" evidence="1">
    <location>
        <begin position="49"/>
        <end position="70"/>
    </location>
</feature>
<dbReference type="Pfam" id="PF05656">
    <property type="entry name" value="DUF805"/>
    <property type="match status" value="1"/>
</dbReference>
<protein>
    <submittedName>
        <fullName evidence="2">DUF805 domain-containing protein</fullName>
    </submittedName>
</protein>
<evidence type="ECO:0000256" key="1">
    <source>
        <dbReference type="SAM" id="Phobius"/>
    </source>
</evidence>
<evidence type="ECO:0000313" key="2">
    <source>
        <dbReference type="EMBL" id="MDC7675607.1"/>
    </source>
</evidence>
<dbReference type="PANTHER" id="PTHR34980">
    <property type="entry name" value="INNER MEMBRANE PROTEIN-RELATED-RELATED"/>
    <property type="match status" value="1"/>
</dbReference>
<comment type="caution">
    <text evidence="2">The sequence shown here is derived from an EMBL/GenBank/DDBJ whole genome shotgun (WGS) entry which is preliminary data.</text>
</comment>
<keyword evidence="1" id="KW-0812">Transmembrane</keyword>
<organism evidence="2 3">
    <name type="scientific">Asticcacaulis machinosus</name>
    <dbReference type="NCBI Taxonomy" id="2984211"/>
    <lineage>
        <taxon>Bacteria</taxon>
        <taxon>Pseudomonadati</taxon>
        <taxon>Pseudomonadota</taxon>
        <taxon>Alphaproteobacteria</taxon>
        <taxon>Caulobacterales</taxon>
        <taxon>Caulobacteraceae</taxon>
        <taxon>Asticcacaulis</taxon>
    </lineage>
</organism>
<dbReference type="RefSeq" id="WP_272743932.1">
    <property type="nucleotide sequence ID" value="NZ_JAQQKV010000001.1"/>
</dbReference>